<protein>
    <submittedName>
        <fullName evidence="1">Uncharacterized protein</fullName>
    </submittedName>
</protein>
<dbReference type="EMBL" id="GGEC01000158">
    <property type="protein sequence ID" value="MBW80641.1"/>
    <property type="molecule type" value="Transcribed_RNA"/>
</dbReference>
<sequence length="23" mass="2587">MGKSWDSALGLVWVARRGSFSIY</sequence>
<evidence type="ECO:0000313" key="1">
    <source>
        <dbReference type="EMBL" id="MBW80641.1"/>
    </source>
</evidence>
<dbReference type="AlphaFoldDB" id="A0A2P2IHG4"/>
<organism evidence="1">
    <name type="scientific">Rhizophora mucronata</name>
    <name type="common">Asiatic mangrove</name>
    <dbReference type="NCBI Taxonomy" id="61149"/>
    <lineage>
        <taxon>Eukaryota</taxon>
        <taxon>Viridiplantae</taxon>
        <taxon>Streptophyta</taxon>
        <taxon>Embryophyta</taxon>
        <taxon>Tracheophyta</taxon>
        <taxon>Spermatophyta</taxon>
        <taxon>Magnoliopsida</taxon>
        <taxon>eudicotyledons</taxon>
        <taxon>Gunneridae</taxon>
        <taxon>Pentapetalae</taxon>
        <taxon>rosids</taxon>
        <taxon>fabids</taxon>
        <taxon>Malpighiales</taxon>
        <taxon>Rhizophoraceae</taxon>
        <taxon>Rhizophora</taxon>
    </lineage>
</organism>
<reference evidence="1" key="1">
    <citation type="submission" date="2018-02" db="EMBL/GenBank/DDBJ databases">
        <title>Rhizophora mucronata_Transcriptome.</title>
        <authorList>
            <person name="Meera S.P."/>
            <person name="Sreeshan A."/>
            <person name="Augustine A."/>
        </authorList>
    </citation>
    <scope>NUCLEOTIDE SEQUENCE</scope>
    <source>
        <tissue evidence="1">Leaf</tissue>
    </source>
</reference>
<proteinExistence type="predicted"/>
<accession>A0A2P2IHG4</accession>
<name>A0A2P2IHG4_RHIMU</name>